<evidence type="ECO:0000256" key="2">
    <source>
        <dbReference type="SAM" id="Phobius"/>
    </source>
</evidence>
<gene>
    <name evidence="3" type="ORF">Fcan01_25783</name>
</gene>
<protein>
    <submittedName>
        <fullName evidence="3">Pesticidal crystal protein Cry11Bb</fullName>
    </submittedName>
</protein>
<proteinExistence type="predicted"/>
<feature type="compositionally biased region" description="Basic and acidic residues" evidence="1">
    <location>
        <begin position="51"/>
        <end position="70"/>
    </location>
</feature>
<feature type="transmembrane region" description="Helical" evidence="2">
    <location>
        <begin position="266"/>
        <end position="286"/>
    </location>
</feature>
<feature type="transmembrane region" description="Helical" evidence="2">
    <location>
        <begin position="298"/>
        <end position="323"/>
    </location>
</feature>
<dbReference type="Proteomes" id="UP000198287">
    <property type="component" value="Unassembled WGS sequence"/>
</dbReference>
<sequence length="465" mass="53436">MSFFDAGPHTVHVSLYGYNRLHNLQTIRVTRVITRSMSSKSSCILQPSKITKREKARNKEKQSWGVHDNRSLLPGRSSASPSLGGNNFTIIRSPTQNYADELASSPLSSSSEESKVIHSVSFSSSSLRGFYPIPSKDFPLSHILLRPHVLLLVFHLLYYFLFFVPFLYVVLLLSVLCGHDAGGGGGGGRGYIFSRCRCHSLQDPPHHFHHRGTRIQAPKGCAMVRKDDVKLLIRAYLHQTMEEGFKTLGNLQVLEILMNDCGKFRIIPNVLAVTPIIQILALLTIIKFHARIPFPGVLIFPMAYLNVLVALTVLETVSGFLMVRSEDLISTWKIHVRRKSLQKKQLRCLQSLKVRFGNNFLDRLTALVSHNFCLDQTHSDWLPAFWLHQSQHGYDFGYDFGYDYGYDFGYDYGYDFGYDFGYDYGYDFGYDFRYDFGYDYGYDFGYDFRYDFGYDFGYNFGYDFR</sequence>
<organism evidence="3 4">
    <name type="scientific">Folsomia candida</name>
    <name type="common">Springtail</name>
    <dbReference type="NCBI Taxonomy" id="158441"/>
    <lineage>
        <taxon>Eukaryota</taxon>
        <taxon>Metazoa</taxon>
        <taxon>Ecdysozoa</taxon>
        <taxon>Arthropoda</taxon>
        <taxon>Hexapoda</taxon>
        <taxon>Collembola</taxon>
        <taxon>Entomobryomorpha</taxon>
        <taxon>Isotomoidea</taxon>
        <taxon>Isotomidae</taxon>
        <taxon>Proisotominae</taxon>
        <taxon>Folsomia</taxon>
    </lineage>
</organism>
<keyword evidence="2" id="KW-1133">Transmembrane helix</keyword>
<accession>A0A226D1V4</accession>
<evidence type="ECO:0000313" key="4">
    <source>
        <dbReference type="Proteomes" id="UP000198287"/>
    </source>
</evidence>
<feature type="transmembrane region" description="Helical" evidence="2">
    <location>
        <begin position="149"/>
        <end position="173"/>
    </location>
</feature>
<keyword evidence="4" id="KW-1185">Reference proteome</keyword>
<keyword evidence="2" id="KW-0472">Membrane</keyword>
<comment type="caution">
    <text evidence="3">The sequence shown here is derived from an EMBL/GenBank/DDBJ whole genome shotgun (WGS) entry which is preliminary data.</text>
</comment>
<dbReference type="EMBL" id="LNIX01000038">
    <property type="protein sequence ID" value="OXA39552.1"/>
    <property type="molecule type" value="Genomic_DNA"/>
</dbReference>
<keyword evidence="2" id="KW-0812">Transmembrane</keyword>
<evidence type="ECO:0000313" key="3">
    <source>
        <dbReference type="EMBL" id="OXA39552.1"/>
    </source>
</evidence>
<evidence type="ECO:0000256" key="1">
    <source>
        <dbReference type="SAM" id="MobiDB-lite"/>
    </source>
</evidence>
<name>A0A226D1V4_FOLCA</name>
<feature type="region of interest" description="Disordered" evidence="1">
    <location>
        <begin position="50"/>
        <end position="81"/>
    </location>
</feature>
<dbReference type="AlphaFoldDB" id="A0A226D1V4"/>
<reference evidence="3 4" key="1">
    <citation type="submission" date="2015-12" db="EMBL/GenBank/DDBJ databases">
        <title>The genome of Folsomia candida.</title>
        <authorList>
            <person name="Faddeeva A."/>
            <person name="Derks M.F."/>
            <person name="Anvar Y."/>
            <person name="Smit S."/>
            <person name="Van Straalen N."/>
            <person name="Roelofs D."/>
        </authorList>
    </citation>
    <scope>NUCLEOTIDE SEQUENCE [LARGE SCALE GENOMIC DNA]</scope>
    <source>
        <strain evidence="3 4">VU population</strain>
        <tissue evidence="3">Whole body</tissue>
    </source>
</reference>